<keyword evidence="1" id="KW-0489">Methyltransferase</keyword>
<dbReference type="CDD" id="cd02440">
    <property type="entry name" value="AdoMet_MTases"/>
    <property type="match status" value="1"/>
</dbReference>
<reference evidence="4 5" key="2">
    <citation type="journal article" date="2020" name="Cell Rep.">
        <title>Acquisition and Adaptation of Ultra-small Parasitic Reduced Genome Bacteria to Mammalian Hosts.</title>
        <authorList>
            <person name="McLean J.S."/>
            <person name="Bor B."/>
            <person name="Kerns K.A."/>
            <person name="Liu Q."/>
            <person name="To T.T."/>
            <person name="Solden L."/>
            <person name="Hendrickson E.L."/>
            <person name="Wrighton K."/>
            <person name="Shi W."/>
            <person name="He X."/>
        </authorList>
    </citation>
    <scope>NUCLEOTIDE SEQUENCE [LARGE SCALE GENOMIC DNA]</scope>
    <source>
        <strain evidence="4 5">TM7_CMJM_G6_1_HOT_870</strain>
    </source>
</reference>
<evidence type="ECO:0000256" key="1">
    <source>
        <dbReference type="ARBA" id="ARBA00022603"/>
    </source>
</evidence>
<name>A0ABY0FHJ9_9BACT</name>
<keyword evidence="5" id="KW-1185">Reference proteome</keyword>
<dbReference type="EMBL" id="PRLK01000008">
    <property type="protein sequence ID" value="RYC72436.1"/>
    <property type="molecule type" value="Genomic_DNA"/>
</dbReference>
<dbReference type="RefSeq" id="WP_129718930.1">
    <property type="nucleotide sequence ID" value="NZ_PRLK01000008.1"/>
</dbReference>
<reference evidence="4 5" key="1">
    <citation type="journal article" date="2018" name="bioRxiv">
        <title>Evidence of independent acquisition and adaption of ultra-small bacteria to human hosts across the highly diverse yet reduced genomes of the phylum Saccharibacteria.</title>
        <authorList>
            <person name="McLean J.S."/>
            <person name="Bor B."/>
            <person name="To T.T."/>
            <person name="Liu Q."/>
            <person name="Kearns K.A."/>
            <person name="Solden L.M."/>
            <person name="Wrighton K.C."/>
            <person name="He X."/>
            <person name="Shi W."/>
        </authorList>
    </citation>
    <scope>NUCLEOTIDE SEQUENCE [LARGE SCALE GENOMIC DNA]</scope>
    <source>
        <strain evidence="4 5">TM7_CMJM_G6_1_HOT_870</strain>
    </source>
</reference>
<feature type="domain" description="DNA methylase N-4/N-6" evidence="3">
    <location>
        <begin position="135"/>
        <end position="259"/>
    </location>
</feature>
<evidence type="ECO:0000313" key="5">
    <source>
        <dbReference type="Proteomes" id="UP001190925"/>
    </source>
</evidence>
<evidence type="ECO:0000259" key="3">
    <source>
        <dbReference type="Pfam" id="PF01555"/>
    </source>
</evidence>
<gene>
    <name evidence="4" type="ORF">G6CMJM_00534</name>
</gene>
<evidence type="ECO:0000313" key="4">
    <source>
        <dbReference type="EMBL" id="RYC72436.1"/>
    </source>
</evidence>
<dbReference type="SUPFAM" id="SSF53335">
    <property type="entry name" value="S-adenosyl-L-methionine-dependent methyltransferases"/>
    <property type="match status" value="2"/>
</dbReference>
<dbReference type="Gene3D" id="3.40.50.150">
    <property type="entry name" value="Vaccinia Virus protein VP39"/>
    <property type="match status" value="1"/>
</dbReference>
<protein>
    <recommendedName>
        <fullName evidence="3">DNA methylase N-4/N-6 domain-containing protein</fullName>
    </recommendedName>
</protein>
<comment type="caution">
    <text evidence="4">The sequence shown here is derived from an EMBL/GenBank/DDBJ whole genome shotgun (WGS) entry which is preliminary data.</text>
</comment>
<sequence>MKIAILGRQPEIGIAELESIFSGENIRVLGQSACLINTPKINISHFGSILKVGEVVFEVKTQDWKTISEKIVKDFVRDFKNANHKITLGISSYNIKTSATEINKTLGIIKQKMKKEGVSIRTINNKKDTNLSTAISHNNKLGLSDNKIELIAVGTSKGIIVAVSEGSQNITSYARRDQNRPKRDAFVGMLPPKLAQTIINLASGKDQPKILSFYGKELQKEYNILDPFCGTGTVLQEAVLKGFKAYGSDLNPKMVDYSKQNIEWLMQEFKPFGEVKDIAIADATSNCWKYANTLSAITCETYLGQPFSAPPSGKKLSEVKETCNKIISNFLKNLAKQIPEGTPLCIAIPTWRTKNGDFSHLPLVDFLEELGYNRKEFLRVKPNSLIYFRENQVVARELLVLIRSKNVKS</sequence>
<dbReference type="Pfam" id="PF01555">
    <property type="entry name" value="N6_N4_Mtase"/>
    <property type="match status" value="1"/>
</dbReference>
<proteinExistence type="predicted"/>
<evidence type="ECO:0000256" key="2">
    <source>
        <dbReference type="ARBA" id="ARBA00022679"/>
    </source>
</evidence>
<dbReference type="InterPro" id="IPR029063">
    <property type="entry name" value="SAM-dependent_MTases_sf"/>
</dbReference>
<dbReference type="Proteomes" id="UP001190925">
    <property type="component" value="Unassembled WGS sequence"/>
</dbReference>
<keyword evidence="2" id="KW-0808">Transferase</keyword>
<accession>A0ABY0FHJ9</accession>
<dbReference type="InterPro" id="IPR002941">
    <property type="entry name" value="DNA_methylase_N4/N6"/>
</dbReference>
<organism evidence="4 5">
    <name type="scientific">Candidatus Nanogingivalis gingivitcus</name>
    <dbReference type="NCBI Taxonomy" id="2171992"/>
    <lineage>
        <taxon>Bacteria</taxon>
        <taxon>Candidatus Saccharimonadota</taxon>
        <taxon>Candidatus Nanosyncoccalia</taxon>
        <taxon>Candidatus Nanogingivales</taxon>
        <taxon>Candidatus Nanogingivalaceae</taxon>
        <taxon>Candidatus Nanogingivalis</taxon>
    </lineage>
</organism>